<dbReference type="RefSeq" id="WP_184807729.1">
    <property type="nucleotide sequence ID" value="NZ_JACIIZ010000027.1"/>
</dbReference>
<sequence>MITADDVSRIIMLLKGVMDHGGPFWCYVALKPSQFEAFKAAEAAGAIDLYKFDDFGEIVVSAEGEMPPYIVTEEVARMYGTDPRTFFRDIDPLAEIAERMRVLGHGQEPDPNPPSPSSGSRWADRFGKKS</sequence>
<protein>
    <submittedName>
        <fullName evidence="2">Uncharacterized protein</fullName>
    </submittedName>
</protein>
<dbReference type="EMBL" id="JACIIZ010000027">
    <property type="protein sequence ID" value="MBB6255214.1"/>
    <property type="molecule type" value="Genomic_DNA"/>
</dbReference>
<gene>
    <name evidence="2" type="ORF">FHS74_005813</name>
</gene>
<keyword evidence="3" id="KW-1185">Reference proteome</keyword>
<organism evidence="2 3">
    <name type="scientific">Nitrospirillum iridis</name>
    <dbReference type="NCBI Taxonomy" id="765888"/>
    <lineage>
        <taxon>Bacteria</taxon>
        <taxon>Pseudomonadati</taxon>
        <taxon>Pseudomonadota</taxon>
        <taxon>Alphaproteobacteria</taxon>
        <taxon>Rhodospirillales</taxon>
        <taxon>Azospirillaceae</taxon>
        <taxon>Nitrospirillum</taxon>
    </lineage>
</organism>
<evidence type="ECO:0000256" key="1">
    <source>
        <dbReference type="SAM" id="MobiDB-lite"/>
    </source>
</evidence>
<evidence type="ECO:0000313" key="2">
    <source>
        <dbReference type="EMBL" id="MBB6255214.1"/>
    </source>
</evidence>
<evidence type="ECO:0000313" key="3">
    <source>
        <dbReference type="Proteomes" id="UP000539175"/>
    </source>
</evidence>
<dbReference type="Proteomes" id="UP000539175">
    <property type="component" value="Unassembled WGS sequence"/>
</dbReference>
<feature type="region of interest" description="Disordered" evidence="1">
    <location>
        <begin position="102"/>
        <end position="130"/>
    </location>
</feature>
<name>A0A7X0B3T6_9PROT</name>
<accession>A0A7X0B3T6</accession>
<comment type="caution">
    <text evidence="2">The sequence shown here is derived from an EMBL/GenBank/DDBJ whole genome shotgun (WGS) entry which is preliminary data.</text>
</comment>
<proteinExistence type="predicted"/>
<dbReference type="AlphaFoldDB" id="A0A7X0B3T6"/>
<reference evidence="2 3" key="1">
    <citation type="submission" date="2020-08" db="EMBL/GenBank/DDBJ databases">
        <title>Genomic Encyclopedia of Type Strains, Phase IV (KMG-IV): sequencing the most valuable type-strain genomes for metagenomic binning, comparative biology and taxonomic classification.</title>
        <authorList>
            <person name="Goeker M."/>
        </authorList>
    </citation>
    <scope>NUCLEOTIDE SEQUENCE [LARGE SCALE GENOMIC DNA]</scope>
    <source>
        <strain evidence="2 3">DSM 22198</strain>
    </source>
</reference>